<evidence type="ECO:0000313" key="2">
    <source>
        <dbReference type="EMBL" id="SMO75336.1"/>
    </source>
</evidence>
<reference evidence="2 3" key="1">
    <citation type="submission" date="2017-05" db="EMBL/GenBank/DDBJ databases">
        <authorList>
            <person name="Varghese N."/>
            <person name="Submissions S."/>
        </authorList>
    </citation>
    <scope>NUCLEOTIDE SEQUENCE [LARGE SCALE GENOMIC DNA]</scope>
    <source>
        <strain evidence="2 3">DSM 19382</strain>
    </source>
</reference>
<evidence type="ECO:0000256" key="1">
    <source>
        <dbReference type="SAM" id="Phobius"/>
    </source>
</evidence>
<dbReference type="AlphaFoldDB" id="A0A521DUD5"/>
<keyword evidence="1" id="KW-0472">Membrane</keyword>
<dbReference type="EMBL" id="FXTA01000003">
    <property type="protein sequence ID" value="SMO75336.1"/>
    <property type="molecule type" value="Genomic_DNA"/>
</dbReference>
<keyword evidence="1" id="KW-1133">Transmembrane helix</keyword>
<name>A0A521DUD5_9FLAO</name>
<feature type="transmembrane region" description="Helical" evidence="1">
    <location>
        <begin position="27"/>
        <end position="50"/>
    </location>
</feature>
<accession>A0A521DUD5</accession>
<proteinExistence type="predicted"/>
<organism evidence="2 3">
    <name type="scientific">Flavobacterium resistens</name>
    <dbReference type="NCBI Taxonomy" id="443612"/>
    <lineage>
        <taxon>Bacteria</taxon>
        <taxon>Pseudomonadati</taxon>
        <taxon>Bacteroidota</taxon>
        <taxon>Flavobacteriia</taxon>
        <taxon>Flavobacteriales</taxon>
        <taxon>Flavobacteriaceae</taxon>
        <taxon>Flavobacterium</taxon>
    </lineage>
</organism>
<sequence length="148" mass="17214">MTKIILVNNIYNVFLLSKTTKHTLKRLFVIFLSCMLLVPSFGSFFVYASFKLNQEEISKTICVQRKMVFNTCNGRCELQKSLKKYADNEKRMQNNLKEKTDVVYIQTSILNNFKLTAPIESRTKIFASFDKKPIAVSNTTFRPPSYFI</sequence>
<protein>
    <submittedName>
        <fullName evidence="2">Uncharacterized protein</fullName>
    </submittedName>
</protein>
<dbReference type="Proteomes" id="UP000317289">
    <property type="component" value="Unassembled WGS sequence"/>
</dbReference>
<evidence type="ECO:0000313" key="3">
    <source>
        <dbReference type="Proteomes" id="UP000317289"/>
    </source>
</evidence>
<gene>
    <name evidence="2" type="ORF">SAMN06265349_103605</name>
</gene>
<keyword evidence="1" id="KW-0812">Transmembrane</keyword>